<gene>
    <name evidence="3" type="ORF">V5N11_011343</name>
</gene>
<evidence type="ECO:0000259" key="2">
    <source>
        <dbReference type="PROSITE" id="PS50158"/>
    </source>
</evidence>
<keyword evidence="1" id="KW-0862">Zinc</keyword>
<evidence type="ECO:0000313" key="4">
    <source>
        <dbReference type="Proteomes" id="UP001558713"/>
    </source>
</evidence>
<dbReference type="InterPro" id="IPR036875">
    <property type="entry name" value="Znf_CCHC_sf"/>
</dbReference>
<dbReference type="InterPro" id="IPR001878">
    <property type="entry name" value="Znf_CCHC"/>
</dbReference>
<accession>A0ABD1BCF1</accession>
<dbReference type="Pfam" id="PF00098">
    <property type="entry name" value="zf-CCHC"/>
    <property type="match status" value="1"/>
</dbReference>
<dbReference type="AlphaFoldDB" id="A0ABD1BCF1"/>
<keyword evidence="4" id="KW-1185">Reference proteome</keyword>
<evidence type="ECO:0000313" key="3">
    <source>
        <dbReference type="EMBL" id="KAL1216021.1"/>
    </source>
</evidence>
<protein>
    <recommendedName>
        <fullName evidence="2">CCHC-type domain-containing protein</fullName>
    </recommendedName>
</protein>
<name>A0ABD1BCF1_CARAN</name>
<dbReference type="SUPFAM" id="SSF57756">
    <property type="entry name" value="Retrovirus zinc finger-like domains"/>
    <property type="match status" value="1"/>
</dbReference>
<comment type="caution">
    <text evidence="3">The sequence shown here is derived from an EMBL/GenBank/DDBJ whole genome shotgun (WGS) entry which is preliminary data.</text>
</comment>
<dbReference type="PANTHER" id="PTHR35317:SF35">
    <property type="entry name" value="DUF4219 DOMAIN-CONTAINING PROTEIN"/>
    <property type="match status" value="1"/>
</dbReference>
<sequence>MLQRLRANFYNLKQEERETIKNFTKRVVELGNEMRTHGENLPESIIVSKVLCSLQERFYSYVGVIEQTKDLATVTVAKVINALQRQEKRLDDRNGGSAEGAFAARFQRFQHTQNMQGETRSESSQQKWCSECKRNNHSDEECYYKNKTVNPQHNTQFKPRRNCFVCGKPGHYARDCRLKQNQTQMQAQVKQYLQAPMNMQDQEQDNQQEGLFTATHDLITSNGNVWLIDSGATCHMARDES</sequence>
<evidence type="ECO:0000256" key="1">
    <source>
        <dbReference type="PROSITE-ProRule" id="PRU00047"/>
    </source>
</evidence>
<dbReference type="PROSITE" id="PS50158">
    <property type="entry name" value="ZF_CCHC"/>
    <property type="match status" value="1"/>
</dbReference>
<dbReference type="Pfam" id="PF14223">
    <property type="entry name" value="Retrotran_gag_2"/>
    <property type="match status" value="1"/>
</dbReference>
<organism evidence="3 4">
    <name type="scientific">Cardamine amara subsp. amara</name>
    <dbReference type="NCBI Taxonomy" id="228776"/>
    <lineage>
        <taxon>Eukaryota</taxon>
        <taxon>Viridiplantae</taxon>
        <taxon>Streptophyta</taxon>
        <taxon>Embryophyta</taxon>
        <taxon>Tracheophyta</taxon>
        <taxon>Spermatophyta</taxon>
        <taxon>Magnoliopsida</taxon>
        <taxon>eudicotyledons</taxon>
        <taxon>Gunneridae</taxon>
        <taxon>Pentapetalae</taxon>
        <taxon>rosids</taxon>
        <taxon>malvids</taxon>
        <taxon>Brassicales</taxon>
        <taxon>Brassicaceae</taxon>
        <taxon>Cardamineae</taxon>
        <taxon>Cardamine</taxon>
    </lineage>
</organism>
<dbReference type="Gene3D" id="4.10.60.10">
    <property type="entry name" value="Zinc finger, CCHC-type"/>
    <property type="match status" value="1"/>
</dbReference>
<reference evidence="3 4" key="1">
    <citation type="submission" date="2024-04" db="EMBL/GenBank/DDBJ databases">
        <title>Genome assembly C_amara_ONT_v2.</title>
        <authorList>
            <person name="Yant L."/>
            <person name="Moore C."/>
            <person name="Slenker M."/>
        </authorList>
    </citation>
    <scope>NUCLEOTIDE SEQUENCE [LARGE SCALE GENOMIC DNA]</scope>
    <source>
        <tissue evidence="3">Leaf</tissue>
    </source>
</reference>
<dbReference type="GO" id="GO:0008270">
    <property type="term" value="F:zinc ion binding"/>
    <property type="evidence" value="ECO:0007669"/>
    <property type="project" value="UniProtKB-KW"/>
</dbReference>
<dbReference type="PANTHER" id="PTHR35317">
    <property type="entry name" value="OS04G0629600 PROTEIN"/>
    <property type="match status" value="1"/>
</dbReference>
<keyword evidence="1" id="KW-0479">Metal-binding</keyword>
<feature type="domain" description="CCHC-type" evidence="2">
    <location>
        <begin position="163"/>
        <end position="177"/>
    </location>
</feature>
<dbReference type="EMBL" id="JBANAX010000277">
    <property type="protein sequence ID" value="KAL1216021.1"/>
    <property type="molecule type" value="Genomic_DNA"/>
</dbReference>
<keyword evidence="1" id="KW-0863">Zinc-finger</keyword>
<dbReference type="Proteomes" id="UP001558713">
    <property type="component" value="Unassembled WGS sequence"/>
</dbReference>
<dbReference type="SMART" id="SM00343">
    <property type="entry name" value="ZnF_C2HC"/>
    <property type="match status" value="1"/>
</dbReference>
<proteinExistence type="predicted"/>